<comment type="caution">
    <text evidence="1">The sequence shown here is derived from an EMBL/GenBank/DDBJ whole genome shotgun (WGS) entry which is preliminary data.</text>
</comment>
<dbReference type="PANTHER" id="PTHR43068:SF1">
    <property type="entry name" value="SLR1854 PROTEIN"/>
    <property type="match status" value="1"/>
</dbReference>
<dbReference type="InterPro" id="IPR029062">
    <property type="entry name" value="Class_I_gatase-like"/>
</dbReference>
<accession>A0ABP7NHC2</accession>
<dbReference type="SUPFAM" id="SSF52317">
    <property type="entry name" value="Class I glutamine amidotransferase-like"/>
    <property type="match status" value="1"/>
</dbReference>
<dbReference type="Gene3D" id="3.40.50.880">
    <property type="match status" value="1"/>
</dbReference>
<dbReference type="InterPro" id="IPR032633">
    <property type="entry name" value="ThiJ-like"/>
</dbReference>
<dbReference type="EMBL" id="BAABBO010000001">
    <property type="protein sequence ID" value="GAA3947251.1"/>
    <property type="molecule type" value="Genomic_DNA"/>
</dbReference>
<keyword evidence="1" id="KW-0315">Glutamine amidotransferase</keyword>
<organism evidence="1 2">
    <name type="scientific">Allohahella marinimesophila</name>
    <dbReference type="NCBI Taxonomy" id="1054972"/>
    <lineage>
        <taxon>Bacteria</taxon>
        <taxon>Pseudomonadati</taxon>
        <taxon>Pseudomonadota</taxon>
        <taxon>Gammaproteobacteria</taxon>
        <taxon>Oceanospirillales</taxon>
        <taxon>Hahellaceae</taxon>
        <taxon>Allohahella</taxon>
    </lineage>
</organism>
<keyword evidence="2" id="KW-1185">Reference proteome</keyword>
<proteinExistence type="predicted"/>
<sequence>MAGMLILLPDSDYDPTESAVPWSALESAGHSVLFATPEGKPAYADKRLVSKGFGLLTPFLMTRKSDLACYGRMIEQPAFLSPLAFSDILPEDFEALLVPGGHAGGVKSLLENADAQRLVVDAFRVRKPVAAVCHGVLLLARSIDSDTDRSVLHGRKTTALTKSLELTAWQMTRLWLGDYYRTYPESVEEEVRRALADPDDFSSGSPLPVRDTETMRWPGFTVLDDHYLSARWPGDCHRFAAEFVNLVSAHIHSSETS</sequence>
<evidence type="ECO:0000313" key="1">
    <source>
        <dbReference type="EMBL" id="GAA3947251.1"/>
    </source>
</evidence>
<dbReference type="PANTHER" id="PTHR43068">
    <property type="entry name" value="SLR1854 PROTEIN"/>
    <property type="match status" value="1"/>
</dbReference>
<evidence type="ECO:0000313" key="2">
    <source>
        <dbReference type="Proteomes" id="UP001501337"/>
    </source>
</evidence>
<name>A0ABP7NHC2_9GAMM</name>
<reference evidence="2" key="1">
    <citation type="journal article" date="2019" name="Int. J. Syst. Evol. Microbiol.">
        <title>The Global Catalogue of Microorganisms (GCM) 10K type strain sequencing project: providing services to taxonomists for standard genome sequencing and annotation.</title>
        <authorList>
            <consortium name="The Broad Institute Genomics Platform"/>
            <consortium name="The Broad Institute Genome Sequencing Center for Infectious Disease"/>
            <person name="Wu L."/>
            <person name="Ma J."/>
        </authorList>
    </citation>
    <scope>NUCLEOTIDE SEQUENCE [LARGE SCALE GENOMIC DNA]</scope>
    <source>
        <strain evidence="2">JCM 17555</strain>
    </source>
</reference>
<dbReference type="RefSeq" id="WP_344802568.1">
    <property type="nucleotide sequence ID" value="NZ_BAABBO010000001.1"/>
</dbReference>
<gene>
    <name evidence="1" type="ORF">GCM10022278_03050</name>
</gene>
<protein>
    <submittedName>
        <fullName evidence="1">Type 1 glutamine amidotransferase domain-containing protein</fullName>
    </submittedName>
</protein>
<dbReference type="Pfam" id="PF17124">
    <property type="entry name" value="ThiJ_like"/>
    <property type="match status" value="1"/>
</dbReference>
<dbReference type="Proteomes" id="UP001501337">
    <property type="component" value="Unassembled WGS sequence"/>
</dbReference>